<dbReference type="Gene3D" id="1.10.10.10">
    <property type="entry name" value="Winged helix-like DNA-binding domain superfamily/Winged helix DNA-binding domain"/>
    <property type="match status" value="1"/>
</dbReference>
<evidence type="ECO:0000256" key="1">
    <source>
        <dbReference type="ARBA" id="ARBA00009437"/>
    </source>
</evidence>
<reference evidence="6" key="1">
    <citation type="submission" date="2020-01" db="EMBL/GenBank/DDBJ databases">
        <title>Phosphoaccumulans saitamaens gen. nov., sp. nov., a polyphosphate accumulating bacterium isolated from surface river water.</title>
        <authorList>
            <person name="Watanabe K."/>
            <person name="Suda W."/>
        </authorList>
    </citation>
    <scope>NUCLEOTIDE SEQUENCE [LARGE SCALE GENOMIC DNA]</scope>
    <source>
        <strain evidence="6">ICHIAU1</strain>
    </source>
</reference>
<dbReference type="GO" id="GO:0000976">
    <property type="term" value="F:transcription cis-regulatory region binding"/>
    <property type="evidence" value="ECO:0007669"/>
    <property type="project" value="TreeGrafter"/>
</dbReference>
<gene>
    <name evidence="5" type="primary">cysB</name>
    <name evidence="5" type="ORF">ICHIAU1_11270</name>
</gene>
<evidence type="ECO:0000313" key="5">
    <source>
        <dbReference type="EMBL" id="BBU68844.1"/>
    </source>
</evidence>
<keyword evidence="2" id="KW-0805">Transcription regulation</keyword>
<keyword evidence="6" id="KW-1185">Reference proteome</keyword>
<dbReference type="InterPro" id="IPR036388">
    <property type="entry name" value="WH-like_DNA-bd_sf"/>
</dbReference>
<evidence type="ECO:0000256" key="2">
    <source>
        <dbReference type="ARBA" id="ARBA00023015"/>
    </source>
</evidence>
<dbReference type="PROSITE" id="PS50931">
    <property type="entry name" value="HTH_LYSR"/>
    <property type="match status" value="1"/>
</dbReference>
<dbReference type="InterPro" id="IPR036390">
    <property type="entry name" value="WH_DNA-bd_sf"/>
</dbReference>
<dbReference type="GO" id="GO:0019344">
    <property type="term" value="P:cysteine biosynthetic process"/>
    <property type="evidence" value="ECO:0007669"/>
    <property type="project" value="TreeGrafter"/>
</dbReference>
<dbReference type="FunFam" id="1.10.10.10:FF:000001">
    <property type="entry name" value="LysR family transcriptional regulator"/>
    <property type="match status" value="1"/>
</dbReference>
<dbReference type="NCBIfam" id="NF009327">
    <property type="entry name" value="PRK12684.1"/>
    <property type="match status" value="1"/>
</dbReference>
<sequence>MTLQQLRYLVEVAQRGFNVSEAAEALFTSQPGVSKQIKQLENDLGIIIFERVGKRLTGVTEAGGQVLAHARRILAETENLKRYVDDYTHGQQGALVIATTHTQARYALPEAISRFRTRYPEVTLTLHQGMPDQFAEWLMRGDVDLAIATEALKDVSGIVALPCRQWHHAIVVPEAHPLLSAGAISLAELASYPLITYVRGVAGRIGMDAVFERQGLTPRIVLDALDADVVKTYVGLGMGVGIIAEHAFDPLRDPAAGLRLIQARHLFPANTTHVAIRRGTLLRRFEYDFIEDFAPGLNRDVVQKALQGGEITASDWL</sequence>
<dbReference type="SUPFAM" id="SSF46785">
    <property type="entry name" value="Winged helix' DNA-binding domain"/>
    <property type="match status" value="1"/>
</dbReference>
<dbReference type="RefSeq" id="WP_162050406.1">
    <property type="nucleotide sequence ID" value="NZ_AP019011.1"/>
</dbReference>
<name>A0A679HT86_9RHOO</name>
<evidence type="ECO:0000313" key="6">
    <source>
        <dbReference type="Proteomes" id="UP000463961"/>
    </source>
</evidence>
<comment type="similarity">
    <text evidence="1">Belongs to the LysR transcriptional regulatory family.</text>
</comment>
<dbReference type="GO" id="GO:0003700">
    <property type="term" value="F:DNA-binding transcription factor activity"/>
    <property type="evidence" value="ECO:0007669"/>
    <property type="project" value="InterPro"/>
</dbReference>
<keyword evidence="4" id="KW-0804">Transcription</keyword>
<proteinExistence type="inferred from homology"/>
<accession>A0A679HT86</accession>
<dbReference type="InterPro" id="IPR000847">
    <property type="entry name" value="LysR_HTH_N"/>
</dbReference>
<dbReference type="PANTHER" id="PTHR30126">
    <property type="entry name" value="HTH-TYPE TRANSCRIPTIONAL REGULATOR"/>
    <property type="match status" value="1"/>
</dbReference>
<dbReference type="AlphaFoldDB" id="A0A679HT86"/>
<dbReference type="SUPFAM" id="SSF53850">
    <property type="entry name" value="Periplasmic binding protein-like II"/>
    <property type="match status" value="1"/>
</dbReference>
<dbReference type="InterPro" id="IPR037423">
    <property type="entry name" value="CysB_PBP2"/>
</dbReference>
<dbReference type="CDD" id="cd08413">
    <property type="entry name" value="PBP2_CysB_like"/>
    <property type="match status" value="1"/>
</dbReference>
<dbReference type="PANTHER" id="PTHR30126:SF6">
    <property type="entry name" value="HTH-TYPE TRANSCRIPTIONAL REGULATOR CYSB-RELATED"/>
    <property type="match status" value="1"/>
</dbReference>
<organism evidence="5 6">
    <name type="scientific">Fluviibacter phosphoraccumulans</name>
    <dbReference type="NCBI Taxonomy" id="1751046"/>
    <lineage>
        <taxon>Bacteria</taxon>
        <taxon>Pseudomonadati</taxon>
        <taxon>Pseudomonadota</taxon>
        <taxon>Betaproteobacteria</taxon>
        <taxon>Rhodocyclales</taxon>
        <taxon>Fluviibacteraceae</taxon>
        <taxon>Fluviibacter</taxon>
    </lineage>
</organism>
<dbReference type="Proteomes" id="UP000463961">
    <property type="component" value="Chromosome"/>
</dbReference>
<evidence type="ECO:0000256" key="4">
    <source>
        <dbReference type="ARBA" id="ARBA00023163"/>
    </source>
</evidence>
<dbReference type="OrthoDB" id="5297026at2"/>
<dbReference type="Pfam" id="PF03466">
    <property type="entry name" value="LysR_substrate"/>
    <property type="match status" value="1"/>
</dbReference>
<evidence type="ECO:0000256" key="3">
    <source>
        <dbReference type="ARBA" id="ARBA00023125"/>
    </source>
</evidence>
<keyword evidence="3" id="KW-0238">DNA-binding</keyword>
<dbReference type="Pfam" id="PF00126">
    <property type="entry name" value="HTH_1"/>
    <property type="match status" value="1"/>
</dbReference>
<dbReference type="EMBL" id="AP022345">
    <property type="protein sequence ID" value="BBU68844.1"/>
    <property type="molecule type" value="Genomic_DNA"/>
</dbReference>
<protein>
    <submittedName>
        <fullName evidence="5">LysR family transcriptional regulator CysB</fullName>
    </submittedName>
</protein>
<dbReference type="InterPro" id="IPR005119">
    <property type="entry name" value="LysR_subst-bd"/>
</dbReference>
<dbReference type="Gene3D" id="3.40.190.10">
    <property type="entry name" value="Periplasmic binding protein-like II"/>
    <property type="match status" value="2"/>
</dbReference>
<dbReference type="PRINTS" id="PR00039">
    <property type="entry name" value="HTHLYSR"/>
</dbReference>